<dbReference type="PANTHER" id="PTHR38546:SF3">
    <property type="entry name" value="DNA BINDING PROTEIN"/>
    <property type="match status" value="1"/>
</dbReference>
<reference evidence="7" key="1">
    <citation type="submission" date="2019-12" db="EMBL/GenBank/DDBJ databases">
        <authorList>
            <person name="Scholes J."/>
        </authorList>
    </citation>
    <scope>NUCLEOTIDE SEQUENCE</scope>
</reference>
<name>A0A9N7RG98_STRHE</name>
<dbReference type="EMBL" id="CACSLK010027624">
    <property type="protein sequence ID" value="CAA0826830.1"/>
    <property type="molecule type" value="Genomic_DNA"/>
</dbReference>
<dbReference type="InterPro" id="IPR036638">
    <property type="entry name" value="HLH_DNA-bd_sf"/>
</dbReference>
<evidence type="ECO:0000313" key="7">
    <source>
        <dbReference type="EMBL" id="CAA0826830.1"/>
    </source>
</evidence>
<dbReference type="Gene3D" id="4.10.280.10">
    <property type="entry name" value="Helix-loop-helix DNA-binding domain"/>
    <property type="match status" value="1"/>
</dbReference>
<keyword evidence="3" id="KW-0805">Transcription regulation</keyword>
<dbReference type="Pfam" id="PF23174">
    <property type="entry name" value="bHLH_ILI"/>
    <property type="match status" value="1"/>
</dbReference>
<comment type="subcellular location">
    <subcellularLocation>
        <location evidence="1">Nucleus</location>
    </subcellularLocation>
</comment>
<evidence type="ECO:0000256" key="1">
    <source>
        <dbReference type="ARBA" id="ARBA00004123"/>
    </source>
</evidence>
<keyword evidence="2" id="KW-0341">Growth regulation</keyword>
<organism evidence="7 8">
    <name type="scientific">Striga hermonthica</name>
    <name type="common">Purple witchweed</name>
    <name type="synonym">Buchnera hermonthica</name>
    <dbReference type="NCBI Taxonomy" id="68872"/>
    <lineage>
        <taxon>Eukaryota</taxon>
        <taxon>Viridiplantae</taxon>
        <taxon>Streptophyta</taxon>
        <taxon>Embryophyta</taxon>
        <taxon>Tracheophyta</taxon>
        <taxon>Spermatophyta</taxon>
        <taxon>Magnoliopsida</taxon>
        <taxon>eudicotyledons</taxon>
        <taxon>Gunneridae</taxon>
        <taxon>Pentapetalae</taxon>
        <taxon>asterids</taxon>
        <taxon>lamiids</taxon>
        <taxon>Lamiales</taxon>
        <taxon>Orobanchaceae</taxon>
        <taxon>Buchnereae</taxon>
        <taxon>Striga</taxon>
    </lineage>
</organism>
<dbReference type="OrthoDB" id="668823at2759"/>
<dbReference type="Proteomes" id="UP001153555">
    <property type="component" value="Unassembled WGS sequence"/>
</dbReference>
<dbReference type="GO" id="GO:0006355">
    <property type="term" value="P:regulation of DNA-templated transcription"/>
    <property type="evidence" value="ECO:0007669"/>
    <property type="project" value="InterPro"/>
</dbReference>
<evidence type="ECO:0000313" key="8">
    <source>
        <dbReference type="Proteomes" id="UP001153555"/>
    </source>
</evidence>
<keyword evidence="5" id="KW-0539">Nucleus</keyword>
<gene>
    <name evidence="7" type="ORF">SHERM_02024</name>
</gene>
<dbReference type="InterPro" id="IPR044172">
    <property type="entry name" value="ILI2-like"/>
</dbReference>
<dbReference type="GO" id="GO:0005634">
    <property type="term" value="C:nucleus"/>
    <property type="evidence" value="ECO:0007669"/>
    <property type="project" value="UniProtKB-SubCell"/>
</dbReference>
<dbReference type="SUPFAM" id="SSF47459">
    <property type="entry name" value="HLH, helix-loop-helix DNA-binding domain"/>
    <property type="match status" value="1"/>
</dbReference>
<comment type="caution">
    <text evidence="7">The sequence shown here is derived from an EMBL/GenBank/DDBJ whole genome shotgun (WGS) entry which is preliminary data.</text>
</comment>
<dbReference type="AlphaFoldDB" id="A0A9N7RG98"/>
<dbReference type="PROSITE" id="PS50888">
    <property type="entry name" value="BHLH"/>
    <property type="match status" value="1"/>
</dbReference>
<dbReference type="InterPro" id="IPR011598">
    <property type="entry name" value="bHLH_dom"/>
</dbReference>
<keyword evidence="8" id="KW-1185">Reference proteome</keyword>
<evidence type="ECO:0000256" key="4">
    <source>
        <dbReference type="ARBA" id="ARBA00023163"/>
    </source>
</evidence>
<dbReference type="PANTHER" id="PTHR38546">
    <property type="entry name" value="DNA BINDING PROTEIN"/>
    <property type="match status" value="1"/>
</dbReference>
<evidence type="ECO:0000256" key="5">
    <source>
        <dbReference type="ARBA" id="ARBA00023242"/>
    </source>
</evidence>
<protein>
    <submittedName>
        <fullName evidence="7">Transcription factor PRE3</fullName>
    </submittedName>
</protein>
<evidence type="ECO:0000259" key="6">
    <source>
        <dbReference type="PROSITE" id="PS50888"/>
    </source>
</evidence>
<evidence type="ECO:0000256" key="2">
    <source>
        <dbReference type="ARBA" id="ARBA00022604"/>
    </source>
</evidence>
<feature type="domain" description="BHLH" evidence="6">
    <location>
        <begin position="2"/>
        <end position="58"/>
    </location>
</feature>
<accession>A0A9N7RG98</accession>
<dbReference type="InterPro" id="IPR044293">
    <property type="entry name" value="PRE"/>
</dbReference>
<evidence type="ECO:0000256" key="3">
    <source>
        <dbReference type="ARBA" id="ARBA00023015"/>
    </source>
</evidence>
<proteinExistence type="predicted"/>
<dbReference type="GO" id="GO:0046983">
    <property type="term" value="F:protein dimerization activity"/>
    <property type="evidence" value="ECO:0007669"/>
    <property type="project" value="InterPro"/>
</dbReference>
<keyword evidence="4" id="KW-0804">Transcription</keyword>
<sequence>MSNRRGPRQVARFTEAEVNELILKLQALLPHSTSTSCNTTKIAASKVLRETCNYIKNLHKEVDDLSERLSELLANGEITNADADFIRRLLKQ</sequence>
<dbReference type="GO" id="GO:0040008">
    <property type="term" value="P:regulation of growth"/>
    <property type="evidence" value="ECO:0007669"/>
    <property type="project" value="InterPro"/>
</dbReference>